<dbReference type="AlphaFoldDB" id="A0A2I1HL82"/>
<comment type="caution">
    <text evidence="2">The sequence shown here is derived from an EMBL/GenBank/DDBJ whole genome shotgun (WGS) entry which is preliminary data.</text>
</comment>
<evidence type="ECO:0000256" key="1">
    <source>
        <dbReference type="SAM" id="MobiDB-lite"/>
    </source>
</evidence>
<evidence type="ECO:0000313" key="2">
    <source>
        <dbReference type="EMBL" id="PKY59652.1"/>
    </source>
</evidence>
<name>A0A2I1HL82_9GLOM</name>
<dbReference type="Proteomes" id="UP000234323">
    <property type="component" value="Unassembled WGS sequence"/>
</dbReference>
<feature type="region of interest" description="Disordered" evidence="1">
    <location>
        <begin position="295"/>
        <end position="322"/>
    </location>
</feature>
<dbReference type="VEuPathDB" id="FungiDB:RhiirA1_395609"/>
<dbReference type="VEuPathDB" id="FungiDB:RhiirA1_451906"/>
<organism evidence="2 3">
    <name type="scientific">Rhizophagus irregularis</name>
    <dbReference type="NCBI Taxonomy" id="588596"/>
    <lineage>
        <taxon>Eukaryota</taxon>
        <taxon>Fungi</taxon>
        <taxon>Fungi incertae sedis</taxon>
        <taxon>Mucoromycota</taxon>
        <taxon>Glomeromycotina</taxon>
        <taxon>Glomeromycetes</taxon>
        <taxon>Glomerales</taxon>
        <taxon>Glomeraceae</taxon>
        <taxon>Rhizophagus</taxon>
    </lineage>
</organism>
<gene>
    <name evidence="2" type="ORF">RhiirA4_449522</name>
</gene>
<reference evidence="2 3" key="1">
    <citation type="submission" date="2015-10" db="EMBL/GenBank/DDBJ databases">
        <title>Genome analyses suggest a sexual origin of heterokaryosis in a supposedly ancient asexual fungus.</title>
        <authorList>
            <person name="Ropars J."/>
            <person name="Sedzielewska K."/>
            <person name="Noel J."/>
            <person name="Charron P."/>
            <person name="Farinelli L."/>
            <person name="Marton T."/>
            <person name="Kruger M."/>
            <person name="Pelin A."/>
            <person name="Brachmann A."/>
            <person name="Corradi N."/>
        </authorList>
    </citation>
    <scope>NUCLEOTIDE SEQUENCE [LARGE SCALE GENOMIC DNA]</scope>
    <source>
        <strain evidence="2 3">A4</strain>
    </source>
</reference>
<evidence type="ECO:0000313" key="3">
    <source>
        <dbReference type="Proteomes" id="UP000234323"/>
    </source>
</evidence>
<sequence length="419" mass="47398">MVHKLHRVADRAYVTLIGAKKKMSLKFRLNACPICLICLDCKNEYGQNCSCLAREIKWKKKKVDRDYTVDFSPKPITQRGATTQKVALDSEFVEWVFTNVSPSIELSSSINNVNICQRCINKYRSKDKVTKNKQSTQKSATNVTTMVIEEVNCIDSTSTALPLSPLPVPIETSCPISDVLPMPTSNLRYITLVCFDKFRQPRTKIDGAIDIPYDLDNLSTFGQIEEEILSRTLPAEWGKIELGLICYQKSTSSKADHFDLKSNGAITAFVAECKKRKNIQLCVYSTKQTKRKQIHGSTVIDDDEVDESVQKKTRTSESDSSDSPLHAIKLEIFENLPKCEYHVQGCLISEDGRHLKLNNDMITIWARAVIAKISGVDTTNPPSTKIFDRINYRYPNSKKPLENYHNKDNILFIDGNLLS</sequence>
<keyword evidence="3" id="KW-1185">Reference proteome</keyword>
<dbReference type="EMBL" id="LLXI01003685">
    <property type="protein sequence ID" value="PKY59652.1"/>
    <property type="molecule type" value="Genomic_DNA"/>
</dbReference>
<proteinExistence type="predicted"/>
<dbReference type="VEuPathDB" id="FungiDB:FUN_022029"/>
<dbReference type="VEuPathDB" id="FungiDB:RhiirFUN_011858"/>
<accession>A0A2I1HL82</accession>
<protein>
    <submittedName>
        <fullName evidence="2">Uncharacterized protein</fullName>
    </submittedName>
</protein>
<feature type="compositionally biased region" description="Basic and acidic residues" evidence="1">
    <location>
        <begin position="308"/>
        <end position="317"/>
    </location>
</feature>